<evidence type="ECO:0000259" key="7">
    <source>
        <dbReference type="PROSITE" id="PS50850"/>
    </source>
</evidence>
<sequence length="572" mass="63492">MTPAHMPPGPSGAAVGLFLVVERGFPLSPLFSTYNYWDSEEPDGPPQSPPLLERLYNMQNHHHASDDLSQDVKYDVGHADHIASEEKAVDPAQAQAGITSVPTSGLAMSEEEQLLHRRVNRKMDFVILPVFVILYLMNGLDRSNIGNAATVNFTKDIGIPATAVNNATSLFFIPFILCQPISAAIGKAVGIKFWIPFLMTAWGLFTLAHAFVKSEGELIAYRLLVGAFEAGFYPCATYYLSTCYVRYDLAFRVAIFYGSYAIAGAFSGVLAYGILQVKGALHAWQYLFIFEGSLTVFFGLFALFWLPRRISTAWFLKPDERDWAVERMVRDSGGQDNLSTGITRQDIMEALKDWKFWTILPANIAASVPGQAFSIFLPIIVRDLGYTSYRANLFSVPIYVIGAIGLWSFAYSSDRFKERSWHIITALVIVIIGLTLVNEIKSSAGRYAALCILQIGSYTAPPLTVAWLAQNTPSPGKRAVILGFNGWGNLAGVIGSQLFRPQYKPDYRLPFFVCLGVNVFAFVAYLSYRYLLLAVNRRRARVLAGFTPEQAEAELTDSVRLGDKKLTFVYTT</sequence>
<feature type="transmembrane region" description="Helical" evidence="6">
    <location>
        <begin position="218"/>
        <end position="241"/>
    </location>
</feature>
<keyword evidence="4 6" id="KW-1133">Transmembrane helix</keyword>
<dbReference type="Pfam" id="PF07690">
    <property type="entry name" value="MFS_1"/>
    <property type="match status" value="1"/>
</dbReference>
<comment type="subcellular location">
    <subcellularLocation>
        <location evidence="1">Membrane</location>
        <topology evidence="1">Multi-pass membrane protein</topology>
    </subcellularLocation>
</comment>
<feature type="transmembrane region" description="Helical" evidence="6">
    <location>
        <begin position="157"/>
        <end position="177"/>
    </location>
</feature>
<feature type="transmembrane region" description="Helical" evidence="6">
    <location>
        <begin position="356"/>
        <end position="381"/>
    </location>
</feature>
<feature type="domain" description="Major facilitator superfamily (MFS) profile" evidence="7">
    <location>
        <begin position="127"/>
        <end position="539"/>
    </location>
</feature>
<feature type="transmembrane region" description="Helical" evidence="6">
    <location>
        <begin position="480"/>
        <end position="498"/>
    </location>
</feature>
<evidence type="ECO:0000256" key="5">
    <source>
        <dbReference type="ARBA" id="ARBA00023136"/>
    </source>
</evidence>
<keyword evidence="5 6" id="KW-0472">Membrane</keyword>
<dbReference type="PANTHER" id="PTHR43791">
    <property type="entry name" value="PERMEASE-RELATED"/>
    <property type="match status" value="1"/>
</dbReference>
<feature type="transmembrane region" description="Helical" evidence="6">
    <location>
        <begin position="253"/>
        <end position="274"/>
    </location>
</feature>
<dbReference type="AlphaFoldDB" id="A0AAD9L7E4"/>
<evidence type="ECO:0000313" key="9">
    <source>
        <dbReference type="Proteomes" id="UP001182556"/>
    </source>
</evidence>
<dbReference type="PROSITE" id="PS50850">
    <property type="entry name" value="MFS"/>
    <property type="match status" value="1"/>
</dbReference>
<feature type="transmembrane region" description="Helical" evidence="6">
    <location>
        <begin position="393"/>
        <end position="411"/>
    </location>
</feature>
<dbReference type="PANTHER" id="PTHR43791:SF21">
    <property type="entry name" value="MAJOR FACILITATOR SUPERFAMILY (MFS) PROFILE DOMAIN-CONTAINING PROTEIN"/>
    <property type="match status" value="1"/>
</dbReference>
<organism evidence="8 9">
    <name type="scientific">Papiliotrema laurentii</name>
    <name type="common">Cryptococcus laurentii</name>
    <dbReference type="NCBI Taxonomy" id="5418"/>
    <lineage>
        <taxon>Eukaryota</taxon>
        <taxon>Fungi</taxon>
        <taxon>Dikarya</taxon>
        <taxon>Basidiomycota</taxon>
        <taxon>Agaricomycotina</taxon>
        <taxon>Tremellomycetes</taxon>
        <taxon>Tremellales</taxon>
        <taxon>Rhynchogastremaceae</taxon>
        <taxon>Papiliotrema</taxon>
    </lineage>
</organism>
<dbReference type="GO" id="GO:0022857">
    <property type="term" value="F:transmembrane transporter activity"/>
    <property type="evidence" value="ECO:0007669"/>
    <property type="project" value="InterPro"/>
</dbReference>
<feature type="transmembrane region" description="Helical" evidence="6">
    <location>
        <begin position="119"/>
        <end position="137"/>
    </location>
</feature>
<feature type="transmembrane region" description="Helical" evidence="6">
    <location>
        <begin position="189"/>
        <end position="212"/>
    </location>
</feature>
<dbReference type="Gene3D" id="1.20.1250.20">
    <property type="entry name" value="MFS general substrate transporter like domains"/>
    <property type="match status" value="2"/>
</dbReference>
<keyword evidence="9" id="KW-1185">Reference proteome</keyword>
<evidence type="ECO:0000256" key="3">
    <source>
        <dbReference type="ARBA" id="ARBA00022692"/>
    </source>
</evidence>
<feature type="transmembrane region" description="Helical" evidence="6">
    <location>
        <begin position="423"/>
        <end position="441"/>
    </location>
</feature>
<feature type="transmembrane region" description="Helical" evidence="6">
    <location>
        <begin position="286"/>
        <end position="306"/>
    </location>
</feature>
<evidence type="ECO:0000313" key="8">
    <source>
        <dbReference type="EMBL" id="KAK1925239.1"/>
    </source>
</evidence>
<reference evidence="8" key="1">
    <citation type="submission" date="2023-02" db="EMBL/GenBank/DDBJ databases">
        <title>Identification and recombinant expression of a fungal hydrolase from Papiliotrema laurentii that hydrolyzes apple cutin and clears colloidal polyester polyurethane.</title>
        <authorList>
            <consortium name="DOE Joint Genome Institute"/>
            <person name="Roman V.A."/>
            <person name="Bojanowski C."/>
            <person name="Crable B.R."/>
            <person name="Wagner D.N."/>
            <person name="Hung C.S."/>
            <person name="Nadeau L.J."/>
            <person name="Schratz L."/>
            <person name="Haridas S."/>
            <person name="Pangilinan J."/>
            <person name="Lipzen A."/>
            <person name="Na H."/>
            <person name="Yan M."/>
            <person name="Ng V."/>
            <person name="Grigoriev I.V."/>
            <person name="Spatafora J.W."/>
            <person name="Barlow D."/>
            <person name="Biffinger J."/>
            <person name="Kelley-Loughnane N."/>
            <person name="Varaljay V.A."/>
            <person name="Crookes-Goodson W.J."/>
        </authorList>
    </citation>
    <scope>NUCLEOTIDE SEQUENCE</scope>
    <source>
        <strain evidence="8">5307AH</strain>
    </source>
</reference>
<evidence type="ECO:0000256" key="6">
    <source>
        <dbReference type="SAM" id="Phobius"/>
    </source>
</evidence>
<dbReference type="InterPro" id="IPR020846">
    <property type="entry name" value="MFS_dom"/>
</dbReference>
<keyword evidence="2" id="KW-0813">Transport</keyword>
<dbReference type="InterPro" id="IPR036259">
    <property type="entry name" value="MFS_trans_sf"/>
</dbReference>
<dbReference type="Proteomes" id="UP001182556">
    <property type="component" value="Unassembled WGS sequence"/>
</dbReference>
<dbReference type="EMBL" id="JAODAN010000004">
    <property type="protein sequence ID" value="KAK1925239.1"/>
    <property type="molecule type" value="Genomic_DNA"/>
</dbReference>
<evidence type="ECO:0000256" key="1">
    <source>
        <dbReference type="ARBA" id="ARBA00004141"/>
    </source>
</evidence>
<dbReference type="FunFam" id="1.20.1250.20:FF:000013">
    <property type="entry name" value="MFS general substrate transporter"/>
    <property type="match status" value="1"/>
</dbReference>
<dbReference type="GO" id="GO:0016020">
    <property type="term" value="C:membrane"/>
    <property type="evidence" value="ECO:0007669"/>
    <property type="project" value="UniProtKB-SubCell"/>
</dbReference>
<dbReference type="SUPFAM" id="SSF103473">
    <property type="entry name" value="MFS general substrate transporter"/>
    <property type="match status" value="1"/>
</dbReference>
<comment type="caution">
    <text evidence="8">The sequence shown here is derived from an EMBL/GenBank/DDBJ whole genome shotgun (WGS) entry which is preliminary data.</text>
</comment>
<protein>
    <submittedName>
        <fullName evidence="8">Major facilitator superfamily domain-containing protein</fullName>
    </submittedName>
</protein>
<name>A0AAD9L7E4_PAPLA</name>
<dbReference type="InterPro" id="IPR011701">
    <property type="entry name" value="MFS"/>
</dbReference>
<gene>
    <name evidence="8" type="ORF">DB88DRAFT_257070</name>
</gene>
<proteinExistence type="predicted"/>
<keyword evidence="3 6" id="KW-0812">Transmembrane</keyword>
<evidence type="ECO:0000256" key="4">
    <source>
        <dbReference type="ARBA" id="ARBA00022989"/>
    </source>
</evidence>
<accession>A0AAD9L7E4</accession>
<feature type="transmembrane region" description="Helical" evidence="6">
    <location>
        <begin position="510"/>
        <end position="531"/>
    </location>
</feature>
<feature type="transmembrane region" description="Helical" evidence="6">
    <location>
        <begin position="447"/>
        <end position="468"/>
    </location>
</feature>
<evidence type="ECO:0000256" key="2">
    <source>
        <dbReference type="ARBA" id="ARBA00022448"/>
    </source>
</evidence>